<keyword evidence="1" id="KW-0812">Transmembrane</keyword>
<evidence type="ECO:0008006" key="4">
    <source>
        <dbReference type="Google" id="ProtNLM"/>
    </source>
</evidence>
<evidence type="ECO:0000313" key="2">
    <source>
        <dbReference type="EMBL" id="MFD2741430.1"/>
    </source>
</evidence>
<proteinExistence type="predicted"/>
<evidence type="ECO:0000313" key="3">
    <source>
        <dbReference type="Proteomes" id="UP001597474"/>
    </source>
</evidence>
<feature type="transmembrane region" description="Helical" evidence="1">
    <location>
        <begin position="6"/>
        <end position="25"/>
    </location>
</feature>
<keyword evidence="1" id="KW-0472">Membrane</keyword>
<protein>
    <recommendedName>
        <fullName evidence="4">Cbb3-type cytochrome oxidase assembly protein CcoS</fullName>
    </recommendedName>
</protein>
<evidence type="ECO:0000256" key="1">
    <source>
        <dbReference type="SAM" id="Phobius"/>
    </source>
</evidence>
<sequence>MTTELFLGAVTILTMAAVIIVALTAHKREYYGDDEESYERLRKADHNAVSQDHRSGR</sequence>
<gene>
    <name evidence="2" type="ORF">ACFSUD_17800</name>
</gene>
<comment type="caution">
    <text evidence="2">The sequence shown here is derived from an EMBL/GenBank/DDBJ whole genome shotgun (WGS) entry which is preliminary data.</text>
</comment>
<name>A0ABW5U6K9_9RHOB</name>
<keyword evidence="3" id="KW-1185">Reference proteome</keyword>
<accession>A0ABW5U6K9</accession>
<organism evidence="2 3">
    <name type="scientific">Sulfitobacter aestuarii</name>
    <dbReference type="NCBI Taxonomy" id="2161676"/>
    <lineage>
        <taxon>Bacteria</taxon>
        <taxon>Pseudomonadati</taxon>
        <taxon>Pseudomonadota</taxon>
        <taxon>Alphaproteobacteria</taxon>
        <taxon>Rhodobacterales</taxon>
        <taxon>Roseobacteraceae</taxon>
        <taxon>Sulfitobacter</taxon>
    </lineage>
</organism>
<dbReference type="RefSeq" id="WP_386375857.1">
    <property type="nucleotide sequence ID" value="NZ_JBHUMP010000025.1"/>
</dbReference>
<dbReference type="Proteomes" id="UP001597474">
    <property type="component" value="Unassembled WGS sequence"/>
</dbReference>
<keyword evidence="1" id="KW-1133">Transmembrane helix</keyword>
<reference evidence="3" key="1">
    <citation type="journal article" date="2019" name="Int. J. Syst. Evol. Microbiol.">
        <title>The Global Catalogue of Microorganisms (GCM) 10K type strain sequencing project: providing services to taxonomists for standard genome sequencing and annotation.</title>
        <authorList>
            <consortium name="The Broad Institute Genomics Platform"/>
            <consortium name="The Broad Institute Genome Sequencing Center for Infectious Disease"/>
            <person name="Wu L."/>
            <person name="Ma J."/>
        </authorList>
    </citation>
    <scope>NUCLEOTIDE SEQUENCE [LARGE SCALE GENOMIC DNA]</scope>
    <source>
        <strain evidence="3">TISTR 2562</strain>
    </source>
</reference>
<dbReference type="EMBL" id="JBHUMP010000025">
    <property type="protein sequence ID" value="MFD2741430.1"/>
    <property type="molecule type" value="Genomic_DNA"/>
</dbReference>